<proteinExistence type="predicted"/>
<accession>A0ABW0GM55</accession>
<dbReference type="Proteomes" id="UP001596122">
    <property type="component" value="Unassembled WGS sequence"/>
</dbReference>
<evidence type="ECO:0000313" key="3">
    <source>
        <dbReference type="Proteomes" id="UP001596122"/>
    </source>
</evidence>
<name>A0ABW0GM55_9MICO</name>
<feature type="transmembrane region" description="Helical" evidence="1">
    <location>
        <begin position="108"/>
        <end position="127"/>
    </location>
</feature>
<evidence type="ECO:0000313" key="2">
    <source>
        <dbReference type="EMBL" id="MFC5380467.1"/>
    </source>
</evidence>
<reference evidence="3" key="1">
    <citation type="journal article" date="2019" name="Int. J. Syst. Evol. Microbiol.">
        <title>The Global Catalogue of Microorganisms (GCM) 10K type strain sequencing project: providing services to taxonomists for standard genome sequencing and annotation.</title>
        <authorList>
            <consortium name="The Broad Institute Genomics Platform"/>
            <consortium name="The Broad Institute Genome Sequencing Center for Infectious Disease"/>
            <person name="Wu L."/>
            <person name="Ma J."/>
        </authorList>
    </citation>
    <scope>NUCLEOTIDE SEQUENCE [LARGE SCALE GENOMIC DNA]</scope>
    <source>
        <strain evidence="3">CCUG 43114</strain>
    </source>
</reference>
<keyword evidence="1" id="KW-0812">Transmembrane</keyword>
<keyword evidence="3" id="KW-1185">Reference proteome</keyword>
<comment type="caution">
    <text evidence="2">The sequence shown here is derived from an EMBL/GenBank/DDBJ whole genome shotgun (WGS) entry which is preliminary data.</text>
</comment>
<evidence type="ECO:0000256" key="1">
    <source>
        <dbReference type="SAM" id="Phobius"/>
    </source>
</evidence>
<keyword evidence="1" id="KW-0472">Membrane</keyword>
<dbReference type="RefSeq" id="WP_340268202.1">
    <property type="nucleotide sequence ID" value="NZ_JBBEOG010000002.1"/>
</dbReference>
<gene>
    <name evidence="2" type="ORF">ACFPJ6_06675</name>
</gene>
<dbReference type="EMBL" id="JBHSLD010000007">
    <property type="protein sequence ID" value="MFC5380467.1"/>
    <property type="molecule type" value="Genomic_DNA"/>
</dbReference>
<feature type="transmembrane region" description="Helical" evidence="1">
    <location>
        <begin position="79"/>
        <end position="96"/>
    </location>
</feature>
<protein>
    <submittedName>
        <fullName evidence="2">Uncharacterized protein</fullName>
    </submittedName>
</protein>
<sequence>MVGLETAALPLTVVSLVLNVLVLVPVTGSLLLGARWPAGAYGERTPARDILLAIYLAILAGSAALLVTVLVASRRLPDLEPAVLALLGLQVVYKVLSGVTVRDLRNPVVLSNLGIAVVHSVTIALLVSS</sequence>
<organism evidence="2 3">
    <name type="scientific">Aquipuribacter nitratireducens</name>
    <dbReference type="NCBI Taxonomy" id="650104"/>
    <lineage>
        <taxon>Bacteria</taxon>
        <taxon>Bacillati</taxon>
        <taxon>Actinomycetota</taxon>
        <taxon>Actinomycetes</taxon>
        <taxon>Micrococcales</taxon>
        <taxon>Intrasporangiaceae</taxon>
        <taxon>Aquipuribacter</taxon>
    </lineage>
</organism>
<keyword evidence="1" id="KW-1133">Transmembrane helix</keyword>
<feature type="transmembrane region" description="Helical" evidence="1">
    <location>
        <begin position="52"/>
        <end position="72"/>
    </location>
</feature>
<feature type="transmembrane region" description="Helical" evidence="1">
    <location>
        <begin position="7"/>
        <end position="32"/>
    </location>
</feature>